<organism evidence="10 11">
    <name type="scientific">Meloidogyne hapla</name>
    <name type="common">Root-knot nematode worm</name>
    <dbReference type="NCBI Taxonomy" id="6305"/>
    <lineage>
        <taxon>Eukaryota</taxon>
        <taxon>Metazoa</taxon>
        <taxon>Ecdysozoa</taxon>
        <taxon>Nematoda</taxon>
        <taxon>Chromadorea</taxon>
        <taxon>Rhabditida</taxon>
        <taxon>Tylenchina</taxon>
        <taxon>Tylenchomorpha</taxon>
        <taxon>Tylenchoidea</taxon>
        <taxon>Meloidogynidae</taxon>
        <taxon>Meloidogyninae</taxon>
        <taxon>Meloidogyne</taxon>
    </lineage>
</organism>
<evidence type="ECO:0000256" key="5">
    <source>
        <dbReference type="ARBA" id="ARBA00022759"/>
    </source>
</evidence>
<dbReference type="GO" id="GO:0042575">
    <property type="term" value="C:DNA polymerase complex"/>
    <property type="evidence" value="ECO:0007669"/>
    <property type="project" value="UniProtKB-ARBA"/>
</dbReference>
<evidence type="ECO:0000256" key="1">
    <source>
        <dbReference type="ARBA" id="ARBA00012493"/>
    </source>
</evidence>
<reference evidence="11" key="1">
    <citation type="submission" date="2016-11" db="UniProtKB">
        <authorList>
            <consortium name="WormBaseParasite"/>
        </authorList>
    </citation>
    <scope>IDENTIFICATION</scope>
</reference>
<keyword evidence="10" id="KW-1185">Reference proteome</keyword>
<dbReference type="InterPro" id="IPR000477">
    <property type="entry name" value="RT_dom"/>
</dbReference>
<dbReference type="Pfam" id="PF17917">
    <property type="entry name" value="RT_RNaseH"/>
    <property type="match status" value="1"/>
</dbReference>
<accession>A0A1I8BQG0</accession>
<dbReference type="GO" id="GO:0004519">
    <property type="term" value="F:endonuclease activity"/>
    <property type="evidence" value="ECO:0007669"/>
    <property type="project" value="UniProtKB-KW"/>
</dbReference>
<dbReference type="InterPro" id="IPR001584">
    <property type="entry name" value="Integrase_cat-core"/>
</dbReference>
<keyword evidence="6" id="KW-0378">Hydrolase</keyword>
<dbReference type="GO" id="GO:0003676">
    <property type="term" value="F:nucleic acid binding"/>
    <property type="evidence" value="ECO:0007669"/>
    <property type="project" value="InterPro"/>
</dbReference>
<dbReference type="InterPro" id="IPR050951">
    <property type="entry name" value="Retrovirus_Pol_polyprotein"/>
</dbReference>
<dbReference type="SUPFAM" id="SSF50630">
    <property type="entry name" value="Acid proteases"/>
    <property type="match status" value="1"/>
</dbReference>
<sequence>MSLVDKIREWYKPNKVKIKVEFILDSGAQISCINEHTWEKVGSPVLTKVNFSGKSYTGDEFAILGNFVSKVELNGVEENLLVYVTKEKMNLFGLPWIVNFEKRLGYPIVTSILQNEIKSMVKNNELVYVVESNSPEIQTELKNKFSRVFEEGLGHCSKMKAHLHLKSEAKPVFVRARPVPIGVKKAVEDEIDRLLSIGAINPIEFANWAAPILAVKKANGKIRVCIDYSTGLNEALELNKYPLPTPQEIWAEMHGNKVFSQLDLRDAYLQIELDDESKKLANINTHRGLFEVQRLPFGVKSAPAIFQKLMDELISGLNGVFAYLDDLIIVSKNEREHKEVLFELFERIENYGLKIQLEKCNFFKSELKFLGHIVSKEGIKPDPEKKSIIQKLQRPKDVKELKSVMGTINYYAKFVREMHEVRGPLDKLLQKRYRMEDGKMRQDSDLLLTHFDPQFEIIVTADASNYGVGAMISHKFPDGSEKAIEYASKSLSQSEKNYGQIEKEGLALVFAVQKFHKMLFGRKFKLRTDHKPLVSIFGNKKGIKVQTASRLQRWALILTNYDFDIEFVSTDKMGMADSLSRLINNSIENEDKIIALVEFDSGPPDEINQVEDTVKHVLNIMLEELPVDNKQIRIETENDQILKKVKEYICNGWPKQVENHELLFWSSRRQNLQIVDDCILFVNKVVIPLTLRNKILESLHASTFRNFKNELSPWPVPNKSWERIHIDFAGPCKDGKLYMIIIDAYSKWPEVFTNTTTSAKDSIKNLEWAFSHYGFPKTIVSDNGSPFQSYEFKNYCKSKGINQVYSPPYHPQSNGQVERFVDYFKRMMKKNWGKSNWLQEVLLNYRATPHESLNGKSPAEEFLNKKLRIELSLVKPEKSTNSINNRREEIREKMKSWFDNHHGAKSRKYEIGDKVLFSNYSKNKNTEWLVGKIVNRNGVVYKIQSDKLRAIISRHINQLRNCKYNENQQSVNSWWKNRQNNIQINSPKINSPIERQIIRVDNSPSPMTYSKRIIRPTKRLVVENTKSQSYREEPIKYLNNWINQRKNTVEEYAKTTDQAPSSSG</sequence>
<dbReference type="InterPro" id="IPR041373">
    <property type="entry name" value="RT_RNaseH"/>
</dbReference>
<dbReference type="CDD" id="cd01647">
    <property type="entry name" value="RT_LTR"/>
    <property type="match status" value="1"/>
</dbReference>
<dbReference type="Gene3D" id="3.30.420.10">
    <property type="entry name" value="Ribonuclease H-like superfamily/Ribonuclease H"/>
    <property type="match status" value="1"/>
</dbReference>
<dbReference type="Gene3D" id="3.30.70.270">
    <property type="match status" value="2"/>
</dbReference>
<dbReference type="WBParaSite" id="MhA1_Contig374.frz3.fgene1">
    <property type="protein sequence ID" value="MhA1_Contig374.frz3.fgene1"/>
    <property type="gene ID" value="MhA1_Contig374.frz3.fgene1"/>
</dbReference>
<evidence type="ECO:0000256" key="4">
    <source>
        <dbReference type="ARBA" id="ARBA00022722"/>
    </source>
</evidence>
<dbReference type="Gene3D" id="2.40.70.10">
    <property type="entry name" value="Acid Proteases"/>
    <property type="match status" value="1"/>
</dbReference>
<keyword evidence="3" id="KW-0548">Nucleotidyltransferase</keyword>
<feature type="domain" description="Reverse transcriptase" evidence="8">
    <location>
        <begin position="196"/>
        <end position="374"/>
    </location>
</feature>
<dbReference type="PANTHER" id="PTHR37984">
    <property type="entry name" value="PROTEIN CBG26694"/>
    <property type="match status" value="1"/>
</dbReference>
<proteinExistence type="predicted"/>
<dbReference type="GO" id="GO:0003964">
    <property type="term" value="F:RNA-directed DNA polymerase activity"/>
    <property type="evidence" value="ECO:0007669"/>
    <property type="project" value="UniProtKB-KW"/>
</dbReference>
<evidence type="ECO:0000256" key="3">
    <source>
        <dbReference type="ARBA" id="ARBA00022695"/>
    </source>
</evidence>
<dbReference type="SUPFAM" id="SSF53098">
    <property type="entry name" value="Ribonuclease H-like"/>
    <property type="match status" value="1"/>
</dbReference>
<dbReference type="FunFam" id="3.30.420.10:FF:000063">
    <property type="entry name" value="Retrovirus-related Pol polyprotein from transposon 297-like Protein"/>
    <property type="match status" value="1"/>
</dbReference>
<keyword evidence="7" id="KW-0695">RNA-directed DNA polymerase</keyword>
<dbReference type="EC" id="2.7.7.49" evidence="1"/>
<evidence type="ECO:0000256" key="6">
    <source>
        <dbReference type="ARBA" id="ARBA00022801"/>
    </source>
</evidence>
<evidence type="ECO:0000256" key="7">
    <source>
        <dbReference type="ARBA" id="ARBA00022918"/>
    </source>
</evidence>
<name>A0A1I8BQG0_MELHA</name>
<dbReference type="PANTHER" id="PTHR37984:SF5">
    <property type="entry name" value="PROTEIN NYNRIN-LIKE"/>
    <property type="match status" value="1"/>
</dbReference>
<dbReference type="InterPro" id="IPR021109">
    <property type="entry name" value="Peptidase_aspartic_dom_sf"/>
</dbReference>
<dbReference type="AlphaFoldDB" id="A0A1I8BQG0"/>
<dbReference type="PROSITE" id="PS50878">
    <property type="entry name" value="RT_POL"/>
    <property type="match status" value="1"/>
</dbReference>
<dbReference type="GO" id="GO:0015074">
    <property type="term" value="P:DNA integration"/>
    <property type="evidence" value="ECO:0007669"/>
    <property type="project" value="InterPro"/>
</dbReference>
<keyword evidence="4" id="KW-0540">Nuclease</keyword>
<dbReference type="InterPro" id="IPR036397">
    <property type="entry name" value="RNaseH_sf"/>
</dbReference>
<dbReference type="GO" id="GO:0004190">
    <property type="term" value="F:aspartic-type endopeptidase activity"/>
    <property type="evidence" value="ECO:0007669"/>
    <property type="project" value="InterPro"/>
</dbReference>
<dbReference type="CDD" id="cd09274">
    <property type="entry name" value="RNase_HI_RT_Ty3"/>
    <property type="match status" value="1"/>
</dbReference>
<dbReference type="Pfam" id="PF00078">
    <property type="entry name" value="RVT_1"/>
    <property type="match status" value="1"/>
</dbReference>
<protein>
    <recommendedName>
        <fullName evidence="1">RNA-directed DNA polymerase</fullName>
        <ecNumber evidence="1">2.7.7.49</ecNumber>
    </recommendedName>
</protein>
<feature type="domain" description="Integrase catalytic" evidence="9">
    <location>
        <begin position="713"/>
        <end position="866"/>
    </location>
</feature>
<evidence type="ECO:0000259" key="8">
    <source>
        <dbReference type="PROSITE" id="PS50878"/>
    </source>
</evidence>
<dbReference type="InterPro" id="IPR043128">
    <property type="entry name" value="Rev_trsase/Diguanyl_cyclase"/>
</dbReference>
<dbReference type="Pfam" id="PF00665">
    <property type="entry name" value="rve"/>
    <property type="match status" value="1"/>
</dbReference>
<dbReference type="PROSITE" id="PS50994">
    <property type="entry name" value="INTEGRASE"/>
    <property type="match status" value="1"/>
</dbReference>
<evidence type="ECO:0000313" key="11">
    <source>
        <dbReference type="WBParaSite" id="MhA1_Contig374.frz3.fgene1"/>
    </source>
</evidence>
<keyword evidence="2" id="KW-0808">Transferase</keyword>
<dbReference type="Proteomes" id="UP000095281">
    <property type="component" value="Unplaced"/>
</dbReference>
<dbReference type="SUPFAM" id="SSF56672">
    <property type="entry name" value="DNA/RNA polymerases"/>
    <property type="match status" value="1"/>
</dbReference>
<dbReference type="InterPro" id="IPR043502">
    <property type="entry name" value="DNA/RNA_pol_sf"/>
</dbReference>
<keyword evidence="5" id="KW-0255">Endonuclease</keyword>
<dbReference type="InterPro" id="IPR012337">
    <property type="entry name" value="RNaseH-like_sf"/>
</dbReference>
<dbReference type="GO" id="GO:0006508">
    <property type="term" value="P:proteolysis"/>
    <property type="evidence" value="ECO:0007669"/>
    <property type="project" value="InterPro"/>
</dbReference>
<dbReference type="OMA" id="IVERTIF"/>
<dbReference type="Gene3D" id="3.10.10.10">
    <property type="entry name" value="HIV Type 1 Reverse Transcriptase, subunit A, domain 1"/>
    <property type="match status" value="1"/>
</dbReference>
<evidence type="ECO:0000259" key="9">
    <source>
        <dbReference type="PROSITE" id="PS50994"/>
    </source>
</evidence>
<evidence type="ECO:0000256" key="2">
    <source>
        <dbReference type="ARBA" id="ARBA00022679"/>
    </source>
</evidence>
<dbReference type="InterPro" id="IPR001969">
    <property type="entry name" value="Aspartic_peptidase_AS"/>
</dbReference>
<dbReference type="PROSITE" id="PS00141">
    <property type="entry name" value="ASP_PROTEASE"/>
    <property type="match status" value="1"/>
</dbReference>
<evidence type="ECO:0000313" key="10">
    <source>
        <dbReference type="Proteomes" id="UP000095281"/>
    </source>
</evidence>